<dbReference type="Pfam" id="PF05199">
    <property type="entry name" value="GMC_oxred_C"/>
    <property type="match status" value="1"/>
</dbReference>
<organism evidence="7 8">
    <name type="scientific">Hohenbuehelia grisea</name>
    <dbReference type="NCBI Taxonomy" id="104357"/>
    <lineage>
        <taxon>Eukaryota</taxon>
        <taxon>Fungi</taxon>
        <taxon>Dikarya</taxon>
        <taxon>Basidiomycota</taxon>
        <taxon>Agaricomycotina</taxon>
        <taxon>Agaricomycetes</taxon>
        <taxon>Agaricomycetidae</taxon>
        <taxon>Agaricales</taxon>
        <taxon>Pleurotineae</taxon>
        <taxon>Pleurotaceae</taxon>
        <taxon>Hohenbuehelia</taxon>
    </lineage>
</organism>
<dbReference type="SUPFAM" id="SSF51905">
    <property type="entry name" value="FAD/NAD(P)-binding domain"/>
    <property type="match status" value="1"/>
</dbReference>
<dbReference type="Proteomes" id="UP001556367">
    <property type="component" value="Unassembled WGS sequence"/>
</dbReference>
<evidence type="ECO:0000256" key="2">
    <source>
        <dbReference type="ARBA" id="ARBA00010790"/>
    </source>
</evidence>
<keyword evidence="8" id="KW-1185">Reference proteome</keyword>
<comment type="cofactor">
    <cofactor evidence="1">
        <name>FAD</name>
        <dbReference type="ChEBI" id="CHEBI:57692"/>
    </cofactor>
</comment>
<proteinExistence type="inferred from homology"/>
<keyword evidence="3" id="KW-0285">Flavoprotein</keyword>
<evidence type="ECO:0000259" key="5">
    <source>
        <dbReference type="Pfam" id="PF00732"/>
    </source>
</evidence>
<feature type="domain" description="Glucose-methanol-choline oxidoreductase N-terminal" evidence="5">
    <location>
        <begin position="12"/>
        <end position="320"/>
    </location>
</feature>
<accession>A0ABR3JES3</accession>
<dbReference type="Gene3D" id="3.50.50.60">
    <property type="entry name" value="FAD/NAD(P)-binding domain"/>
    <property type="match status" value="1"/>
</dbReference>
<comment type="similarity">
    <text evidence="2">Belongs to the GMC oxidoreductase family.</text>
</comment>
<dbReference type="InterPro" id="IPR007867">
    <property type="entry name" value="GMC_OxRtase_C"/>
</dbReference>
<dbReference type="Gene3D" id="3.30.560.10">
    <property type="entry name" value="Glucose Oxidase, domain 3"/>
    <property type="match status" value="1"/>
</dbReference>
<evidence type="ECO:0000256" key="4">
    <source>
        <dbReference type="ARBA" id="ARBA00022827"/>
    </source>
</evidence>
<sequence>MLIEPDALGSMYDYIVVGAGTAGNVVANRLTENPNISVLLIEAGGTNEGVVNSQIPFFAFSLIGTQYDWNYTTTPQSSVNNTVFPYPRGLISGGTSSINGMTFTRGSTENYDILANITRDVGWSWDHMQTYFRKNERWTEPADNHSTVGQFEPSAHGFHGITAVSLPGFPRPIDPLILQATKELSNEFSYNQDMNSGNHLGIGYMQATIDHGVRSSSATSYLAPKFLGRSNLHVLLRHQVLRLVQTGKDAFRSIEVAAFSSDSPRARVFARKDVILSAGVFGTPRVLLHSGIGDRDSLRRLGINPLHHLPSVGKNLTEHVQVANVWRVNSTDTVDSVLRNSTLLAELMDQWNRTHTGSFAAGYGNLIGFFRLPDNSTIFREVPDPAAGPKTGHYEFLIANIGAAVLPEGNYMSIVTSLLTPTSRGSLTLNSSDPLVYPLINPNILAEPFDIFTSREAIRGAFRFLRAPVWKDYILGPAGDLAEVDIDDDQQLDAHIVQNAGLGCHAAGTVAMTARDAGYGVVDPDLRVKGLNGLRVVDGSVIPFLPSAHTQAMIYAIAERASDIIKFGR</sequence>
<dbReference type="PANTHER" id="PTHR11552">
    <property type="entry name" value="GLUCOSE-METHANOL-CHOLINE GMC OXIDOREDUCTASE"/>
    <property type="match status" value="1"/>
</dbReference>
<dbReference type="Pfam" id="PF00732">
    <property type="entry name" value="GMC_oxred_N"/>
    <property type="match status" value="1"/>
</dbReference>
<dbReference type="SUPFAM" id="SSF54373">
    <property type="entry name" value="FAD-linked reductases, C-terminal domain"/>
    <property type="match status" value="1"/>
</dbReference>
<evidence type="ECO:0000256" key="3">
    <source>
        <dbReference type="ARBA" id="ARBA00022630"/>
    </source>
</evidence>
<evidence type="ECO:0000256" key="1">
    <source>
        <dbReference type="ARBA" id="ARBA00001974"/>
    </source>
</evidence>
<evidence type="ECO:0000259" key="6">
    <source>
        <dbReference type="Pfam" id="PF05199"/>
    </source>
</evidence>
<evidence type="ECO:0000313" key="8">
    <source>
        <dbReference type="Proteomes" id="UP001556367"/>
    </source>
</evidence>
<name>A0ABR3JES3_9AGAR</name>
<feature type="domain" description="Glucose-methanol-choline oxidoreductase C-terminal" evidence="6">
    <location>
        <begin position="421"/>
        <end position="558"/>
    </location>
</feature>
<comment type="caution">
    <text evidence="7">The sequence shown here is derived from an EMBL/GenBank/DDBJ whole genome shotgun (WGS) entry which is preliminary data.</text>
</comment>
<dbReference type="InterPro" id="IPR036188">
    <property type="entry name" value="FAD/NAD-bd_sf"/>
</dbReference>
<keyword evidence="4" id="KW-0274">FAD</keyword>
<dbReference type="InterPro" id="IPR000172">
    <property type="entry name" value="GMC_OxRdtase_N"/>
</dbReference>
<protein>
    <submittedName>
        <fullName evidence="7">Uncharacterized protein</fullName>
    </submittedName>
</protein>
<dbReference type="EMBL" id="JASNQZ010000008">
    <property type="protein sequence ID" value="KAL0954147.1"/>
    <property type="molecule type" value="Genomic_DNA"/>
</dbReference>
<evidence type="ECO:0000313" key="7">
    <source>
        <dbReference type="EMBL" id="KAL0954147.1"/>
    </source>
</evidence>
<gene>
    <name evidence="7" type="ORF">HGRIS_005284</name>
</gene>
<reference evidence="8" key="1">
    <citation type="submission" date="2024-06" db="EMBL/GenBank/DDBJ databases">
        <title>Multi-omics analyses provide insights into the biosynthesis of the anticancer antibiotic pleurotin in Hohenbuehelia grisea.</title>
        <authorList>
            <person name="Weaver J.A."/>
            <person name="Alberti F."/>
        </authorList>
    </citation>
    <scope>NUCLEOTIDE SEQUENCE [LARGE SCALE GENOMIC DNA]</scope>
    <source>
        <strain evidence="8">T-177</strain>
    </source>
</reference>
<dbReference type="PANTHER" id="PTHR11552:SF147">
    <property type="entry name" value="CHOLINE DEHYDROGENASE, MITOCHONDRIAL"/>
    <property type="match status" value="1"/>
</dbReference>
<dbReference type="InterPro" id="IPR012132">
    <property type="entry name" value="GMC_OxRdtase"/>
</dbReference>
<dbReference type="PIRSF" id="PIRSF000137">
    <property type="entry name" value="Alcohol_oxidase"/>
    <property type="match status" value="1"/>
</dbReference>